<dbReference type="Pfam" id="PF00990">
    <property type="entry name" value="GGDEF"/>
    <property type="match status" value="1"/>
</dbReference>
<dbReference type="InterPro" id="IPR001638">
    <property type="entry name" value="Solute-binding_3/MltF_N"/>
</dbReference>
<comment type="cofactor">
    <cofactor evidence="1">
        <name>Mg(2+)</name>
        <dbReference type="ChEBI" id="CHEBI:18420"/>
    </cofactor>
</comment>
<organism evidence="5 6">
    <name type="scientific">Oceanospirillum linum</name>
    <dbReference type="NCBI Taxonomy" id="966"/>
    <lineage>
        <taxon>Bacteria</taxon>
        <taxon>Pseudomonadati</taxon>
        <taxon>Pseudomonadota</taxon>
        <taxon>Gammaproteobacteria</taxon>
        <taxon>Oceanospirillales</taxon>
        <taxon>Oceanospirillaceae</taxon>
        <taxon>Oceanospirillum</taxon>
    </lineage>
</organism>
<dbReference type="PROSITE" id="PS50887">
    <property type="entry name" value="GGDEF"/>
    <property type="match status" value="1"/>
</dbReference>
<keyword evidence="3" id="KW-0732">Signal</keyword>
<dbReference type="AlphaFoldDB" id="A0A1T1H9K1"/>
<dbReference type="SMART" id="SM00267">
    <property type="entry name" value="GGDEF"/>
    <property type="match status" value="1"/>
</dbReference>
<dbReference type="CDD" id="cd01949">
    <property type="entry name" value="GGDEF"/>
    <property type="match status" value="1"/>
</dbReference>
<feature type="domain" description="GGDEF" evidence="4">
    <location>
        <begin position="797"/>
        <end position="932"/>
    </location>
</feature>
<keyword evidence="6" id="KW-1185">Reference proteome</keyword>
<sequence>MPESLTVGVVADNEPYSSIEGRTAKGFSVDVLNELSKTLGIRFDYRVGSWPDIYAAFRRGDLDIIDEISWREDRAKNILFTSAYHLRQTVVMQNSAQPLPTIKTLDQLKPYRVGIMRDIYYRDYLVEQGINVIEYDLLPNLVQALAFGWVDTIIGPEITLNYMARREGFFQLEVNTLAPLKGMEIEDFRLGVLKDRPELFKKLQAGLQSLPAGWLQELNERWMQYDGQSPLRQKPLQLTRKQQDYLNRLPPLRVGLMRDYAPFSFSDNGKVQGLSVDILYRLQDLTGVEFVPVVDQWSNLFQLFKQGELDLIANISDMPERRAFTRFTQPYHRIPNVAFTRNANFRLNKASDLSGLRIAVGQGVFYEAAVRKLFPDQVISYTEQASMFKALMENQVDLVLAALPNGNHWIRELGMTDVWIAGELRLPGLIGEDLRLGLQPELQPLTEILDQALNDISQIEKRAIENRWLGAKAISDNETRITLSQKEQDLLDHWNYTITYCVHPDRYPLENKNRENRHDGMSASLLTILQQKLDNLRFEFLPTNNWQETLLALKSGKCVMAPMVVPSEKLQQNLLFSNSWYNASNVILGTLGSPFIDSINDLSGKRIGISRDSNIQPILQQRYPQLKLIPVDSTLSGIQQVREHELYGFIGGLAETSHLLQQESLGDIRVLGRLPVDSNFSVAVHHQYPQLLVLINKLLSSLNSTELDQIENDWLSIKLEQKTDYTTLWQLAAAFSLLFLALFYWNRKLGNLNQQLQKANEQLAHLSVTDQLTDLGNRNYLSQTFEAYMTRCHQDGRTVAIAMVDADHFKRINDNYGHDAGDLCLQALAQQMRTQFSQPDDHLIRFGGEEFIILTSDSSTERLEARLQTLRLAIAGHPVLQQQRSLHITVSIGAMVGPAGHSEQLDLWLKEADHALYQAKNNGRNQLVIYDRTTLASSRETP</sequence>
<dbReference type="PANTHER" id="PTHR35936">
    <property type="entry name" value="MEMBRANE-BOUND LYTIC MUREIN TRANSGLYCOSYLASE F"/>
    <property type="match status" value="1"/>
</dbReference>
<comment type="similarity">
    <text evidence="2">Belongs to the bacterial solute-binding protein 3 family.</text>
</comment>
<dbReference type="FunFam" id="3.30.70.270:FF:000001">
    <property type="entry name" value="Diguanylate cyclase domain protein"/>
    <property type="match status" value="1"/>
</dbReference>
<evidence type="ECO:0000313" key="5">
    <source>
        <dbReference type="EMBL" id="OOV86549.1"/>
    </source>
</evidence>
<dbReference type="SMART" id="SM00062">
    <property type="entry name" value="PBPb"/>
    <property type="match status" value="3"/>
</dbReference>
<dbReference type="Gene3D" id="3.40.190.10">
    <property type="entry name" value="Periplasmic binding protein-like II"/>
    <property type="match status" value="6"/>
</dbReference>
<dbReference type="PANTHER" id="PTHR35936:SF37">
    <property type="entry name" value="AMINO ACID ABC TRANSPORTER SUBSTRATE-BINDING PROTEIN"/>
    <property type="match status" value="1"/>
</dbReference>
<evidence type="ECO:0000256" key="3">
    <source>
        <dbReference type="ARBA" id="ARBA00022729"/>
    </source>
</evidence>
<dbReference type="Pfam" id="PF00497">
    <property type="entry name" value="SBP_bac_3"/>
    <property type="match status" value="3"/>
</dbReference>
<name>A0A1T1H9K1_OCELI</name>
<dbReference type="InterPro" id="IPR029787">
    <property type="entry name" value="Nucleotide_cyclase"/>
</dbReference>
<dbReference type="GO" id="GO:0003824">
    <property type="term" value="F:catalytic activity"/>
    <property type="evidence" value="ECO:0007669"/>
    <property type="project" value="UniProtKB-ARBA"/>
</dbReference>
<dbReference type="EMBL" id="MTSD02000006">
    <property type="protein sequence ID" value="OOV86549.1"/>
    <property type="molecule type" value="Genomic_DNA"/>
</dbReference>
<dbReference type="NCBIfam" id="TIGR00254">
    <property type="entry name" value="GGDEF"/>
    <property type="match status" value="1"/>
</dbReference>
<dbReference type="SUPFAM" id="SSF55073">
    <property type="entry name" value="Nucleotide cyclase"/>
    <property type="match status" value="1"/>
</dbReference>
<dbReference type="InterPro" id="IPR043128">
    <property type="entry name" value="Rev_trsase/Diguanyl_cyclase"/>
</dbReference>
<comment type="caution">
    <text evidence="5">The sequence shown here is derived from an EMBL/GenBank/DDBJ whole genome shotgun (WGS) entry which is preliminary data.</text>
</comment>
<protein>
    <recommendedName>
        <fullName evidence="4">GGDEF domain-containing protein</fullName>
    </recommendedName>
</protein>
<evidence type="ECO:0000256" key="2">
    <source>
        <dbReference type="ARBA" id="ARBA00010333"/>
    </source>
</evidence>
<dbReference type="Gene3D" id="3.30.70.270">
    <property type="match status" value="1"/>
</dbReference>
<evidence type="ECO:0000256" key="1">
    <source>
        <dbReference type="ARBA" id="ARBA00001946"/>
    </source>
</evidence>
<reference evidence="5" key="1">
    <citation type="submission" date="2017-02" db="EMBL/GenBank/DDBJ databases">
        <title>Draft Genome Sequence of the Salt Water Bacterium Oceanospirillum linum ATCC 11336.</title>
        <authorList>
            <person name="Trachtenberg A.M."/>
            <person name="Carney J.G."/>
            <person name="Linnane J.D."/>
            <person name="Rheaume B.A."/>
            <person name="Pitts N.L."/>
            <person name="Mykles D.L."/>
            <person name="Maclea K.S."/>
        </authorList>
    </citation>
    <scope>NUCLEOTIDE SEQUENCE [LARGE SCALE GENOMIC DNA]</scope>
    <source>
        <strain evidence="5">ATCC 11336</strain>
    </source>
</reference>
<proteinExistence type="inferred from homology"/>
<evidence type="ECO:0000313" key="6">
    <source>
        <dbReference type="Proteomes" id="UP000190064"/>
    </source>
</evidence>
<dbReference type="Proteomes" id="UP000190064">
    <property type="component" value="Unassembled WGS sequence"/>
</dbReference>
<dbReference type="InterPro" id="IPR000160">
    <property type="entry name" value="GGDEF_dom"/>
</dbReference>
<evidence type="ECO:0000259" key="4">
    <source>
        <dbReference type="PROSITE" id="PS50887"/>
    </source>
</evidence>
<gene>
    <name evidence="5" type="ORF">BTA35_0213160</name>
</gene>
<dbReference type="STRING" id="966.BTA35_0213160"/>
<dbReference type="CDD" id="cd01007">
    <property type="entry name" value="PBP2_BvgS_HisK_like"/>
    <property type="match status" value="2"/>
</dbReference>
<accession>A0A1T1H9K1</accession>
<dbReference type="SUPFAM" id="SSF53850">
    <property type="entry name" value="Periplasmic binding protein-like II"/>
    <property type="match status" value="3"/>
</dbReference>